<dbReference type="OrthoDB" id="528779at2"/>
<dbReference type="GO" id="GO:0016126">
    <property type="term" value="P:sterol biosynthetic process"/>
    <property type="evidence" value="ECO:0007669"/>
    <property type="project" value="TreeGrafter"/>
</dbReference>
<keyword evidence="1" id="KW-0808">Transferase</keyword>
<dbReference type="RefSeq" id="WP_074457870.1">
    <property type="nucleotide sequence ID" value="NZ_FITM01000159.1"/>
</dbReference>
<organism evidence="3 4">
    <name type="scientific">Candidatus Synechococcus spongiarum</name>
    <dbReference type="NCBI Taxonomy" id="431041"/>
    <lineage>
        <taxon>Bacteria</taxon>
        <taxon>Bacillati</taxon>
        <taxon>Cyanobacteriota</taxon>
        <taxon>Cyanophyceae</taxon>
        <taxon>Synechococcales</taxon>
        <taxon>Synechococcaceae</taxon>
        <taxon>Synechococcus</taxon>
    </lineage>
</organism>
<dbReference type="InterPro" id="IPR029063">
    <property type="entry name" value="SAM-dependent_MTases_sf"/>
</dbReference>
<dbReference type="GO" id="GO:0003838">
    <property type="term" value="F:sterol 24-C-methyltransferase activity"/>
    <property type="evidence" value="ECO:0007669"/>
    <property type="project" value="TreeGrafter"/>
</dbReference>
<dbReference type="EMBL" id="FITM01000159">
    <property type="protein sequence ID" value="CZB21953.1"/>
    <property type="molecule type" value="Genomic_DNA"/>
</dbReference>
<reference evidence="4" key="1">
    <citation type="submission" date="2016-02" db="EMBL/GenBank/DDBJ databases">
        <authorList>
            <person name="liu f."/>
        </authorList>
    </citation>
    <scope>NUCLEOTIDE SEQUENCE [LARGE SCALE GENOMIC DNA]</scope>
</reference>
<dbReference type="Pfam" id="PF13847">
    <property type="entry name" value="Methyltransf_31"/>
    <property type="match status" value="1"/>
</dbReference>
<dbReference type="SUPFAM" id="SSF53335">
    <property type="entry name" value="S-adenosyl-L-methionine-dependent methyltransferases"/>
    <property type="match status" value="1"/>
</dbReference>
<proteinExistence type="predicted"/>
<evidence type="ECO:0000259" key="2">
    <source>
        <dbReference type="Pfam" id="PF13847"/>
    </source>
</evidence>
<dbReference type="CDD" id="cd02440">
    <property type="entry name" value="AdoMet_MTases"/>
    <property type="match status" value="1"/>
</dbReference>
<dbReference type="Gene3D" id="3.40.50.150">
    <property type="entry name" value="Vaccinia Virus protein VP39"/>
    <property type="match status" value="1"/>
</dbReference>
<evidence type="ECO:0000313" key="3">
    <source>
        <dbReference type="EMBL" id="CZB21953.1"/>
    </source>
</evidence>
<keyword evidence="4" id="KW-1185">Reference proteome</keyword>
<dbReference type="PANTHER" id="PTHR44068:SF1">
    <property type="entry name" value="HYPOTHETICAL LOC100005854"/>
    <property type="match status" value="1"/>
</dbReference>
<feature type="domain" description="Methyltransferase" evidence="2">
    <location>
        <begin position="43"/>
        <end position="163"/>
    </location>
</feature>
<accession>A0A170TEM7</accession>
<name>A0A170TEM7_9SYNE</name>
<dbReference type="InterPro" id="IPR050447">
    <property type="entry name" value="Erg6_SMT_methyltransf"/>
</dbReference>
<evidence type="ECO:0000256" key="1">
    <source>
        <dbReference type="ARBA" id="ARBA00022679"/>
    </source>
</evidence>
<dbReference type="PANTHER" id="PTHR44068">
    <property type="entry name" value="ZGC:194242"/>
    <property type="match status" value="1"/>
</dbReference>
<dbReference type="InterPro" id="IPR025714">
    <property type="entry name" value="Methyltranfer_dom"/>
</dbReference>
<protein>
    <recommendedName>
        <fullName evidence="2">Methyltransferase domain-containing protein</fullName>
    </recommendedName>
</protein>
<dbReference type="Proteomes" id="UP000182631">
    <property type="component" value="Unassembled WGS sequence"/>
</dbReference>
<evidence type="ECO:0000313" key="4">
    <source>
        <dbReference type="Proteomes" id="UP000182631"/>
    </source>
</evidence>
<gene>
    <name evidence="3" type="ORF">FLM9_1488</name>
</gene>
<sequence>MTSQSQAPAQPSPYTMGYSEEFLGLLERRNAETVASHLLPHLRPGMKVLDCGCGPGTISVGLAKAVAPGELQGVDIEASQIAMAQSAARAGGHDNAQFQVGDATNLPFADSTFDVVHCHAVLMHVPKLAQALAEVKRVLKPGGILSARESVIEAYIFEPDPQGHLKQATDTFAQLLTANGGHPHLGKALKTILLEAGFRDVRATASFEPFSEEEDRIFLQGFIRNWFFSPKMKAPAIKHGLATENDFAAWGEALDAWRAHKGGFGAFSWGEAIAHRA</sequence>
<dbReference type="AlphaFoldDB" id="A0A170TEM7"/>